<dbReference type="Proteomes" id="UP000027120">
    <property type="component" value="Unassembled WGS sequence"/>
</dbReference>
<reference evidence="1 2" key="1">
    <citation type="submission" date="2014-04" db="EMBL/GenBank/DDBJ databases">
        <authorList>
            <consortium name="International Citrus Genome Consortium"/>
            <person name="Gmitter F."/>
            <person name="Chen C."/>
            <person name="Farmerie W."/>
            <person name="Harkins T."/>
            <person name="Desany B."/>
            <person name="Mohiuddin M."/>
            <person name="Kodira C."/>
            <person name="Borodovsky M."/>
            <person name="Lomsadze A."/>
            <person name="Burns P."/>
            <person name="Jenkins J."/>
            <person name="Prochnik S."/>
            <person name="Shu S."/>
            <person name="Chapman J."/>
            <person name="Pitluck S."/>
            <person name="Schmutz J."/>
            <person name="Rokhsar D."/>
        </authorList>
    </citation>
    <scope>NUCLEOTIDE SEQUENCE</scope>
</reference>
<keyword evidence="2" id="KW-1185">Reference proteome</keyword>
<gene>
    <name evidence="1" type="ORF">CISIN_1g0171712mg</name>
</gene>
<name>A0A067DCD8_CITSI</name>
<organism evidence="1 2">
    <name type="scientific">Citrus sinensis</name>
    <name type="common">Sweet orange</name>
    <name type="synonym">Citrus aurantium var. sinensis</name>
    <dbReference type="NCBI Taxonomy" id="2711"/>
    <lineage>
        <taxon>Eukaryota</taxon>
        <taxon>Viridiplantae</taxon>
        <taxon>Streptophyta</taxon>
        <taxon>Embryophyta</taxon>
        <taxon>Tracheophyta</taxon>
        <taxon>Spermatophyta</taxon>
        <taxon>Magnoliopsida</taxon>
        <taxon>eudicotyledons</taxon>
        <taxon>Gunneridae</taxon>
        <taxon>Pentapetalae</taxon>
        <taxon>rosids</taxon>
        <taxon>malvids</taxon>
        <taxon>Sapindales</taxon>
        <taxon>Rutaceae</taxon>
        <taxon>Aurantioideae</taxon>
        <taxon>Citrus</taxon>
    </lineage>
</organism>
<evidence type="ECO:0000313" key="2">
    <source>
        <dbReference type="Proteomes" id="UP000027120"/>
    </source>
</evidence>
<sequence length="10" mass="1194">LKLKLKPLQI</sequence>
<evidence type="ECO:0000313" key="1">
    <source>
        <dbReference type="EMBL" id="KDO40664.1"/>
    </source>
</evidence>
<dbReference type="EMBL" id="KK785867">
    <property type="protein sequence ID" value="KDO40664.1"/>
    <property type="molecule type" value="Genomic_DNA"/>
</dbReference>
<protein>
    <submittedName>
        <fullName evidence="1">Uncharacterized protein</fullName>
    </submittedName>
</protein>
<proteinExistence type="predicted"/>
<feature type="non-terminal residue" evidence="1">
    <location>
        <position position="1"/>
    </location>
</feature>
<accession>A0A067DCD8</accession>